<feature type="domain" description="ATP-grasp" evidence="15">
    <location>
        <begin position="145"/>
        <end position="358"/>
    </location>
</feature>
<dbReference type="InterPro" id="IPR005905">
    <property type="entry name" value="D_ala_D_ala"/>
</dbReference>
<evidence type="ECO:0000259" key="15">
    <source>
        <dbReference type="PROSITE" id="PS50975"/>
    </source>
</evidence>
<evidence type="ECO:0000256" key="14">
    <source>
        <dbReference type="PROSITE-ProRule" id="PRU00409"/>
    </source>
</evidence>
<sequence length="393" mass="43815">MNIGVFFGSGSVEHDISIITAQLIIAGLKGLGRKVVPVYITKQGKWMLGEDLGNLKLFTAPEKKVEDHKAYGEYFLDMEESAGKMVFKKKGLLGKSITVDLAFPAFHGTYGEDGTIQGLFEMFGLPYVGCGVAASAIAMDKALTKQIYEANKIPTTKFIYFYQKDWEDDKSKIIDSINQDLKWPVFIKPVHLGSSIAIAKVKGQNLKELEHRIEVALHFDNKVLVEEAVEDLMDVTCCVMGNDSPEASLLQESIFSADLFDFENKYLRSGGAQTGKAKDSVIIPARLDEQTTKQIRETAAKIYKLVECSGIARVDFLYNKQTKQIFANEINPLPGTLYHHLWKASGIELNSLLEKLIGFAKEKYDKKRELDYVFQSSVLNNLQSAKLSSKNVG</sequence>
<dbReference type="Pfam" id="PF07478">
    <property type="entry name" value="Dala_Dala_lig_C"/>
    <property type="match status" value="1"/>
</dbReference>
<dbReference type="HAMAP" id="MF_00047">
    <property type="entry name" value="Dala_Dala_lig"/>
    <property type="match status" value="1"/>
</dbReference>
<evidence type="ECO:0000256" key="7">
    <source>
        <dbReference type="ARBA" id="ARBA00022842"/>
    </source>
</evidence>
<comment type="similarity">
    <text evidence="2 12">Belongs to the D-alanine--D-alanine ligase family.</text>
</comment>
<dbReference type="GO" id="GO:0046872">
    <property type="term" value="F:metal ion binding"/>
    <property type="evidence" value="ECO:0007669"/>
    <property type="project" value="UniProtKB-KW"/>
</dbReference>
<dbReference type="GO" id="GO:0005829">
    <property type="term" value="C:cytosol"/>
    <property type="evidence" value="ECO:0007669"/>
    <property type="project" value="TreeGrafter"/>
</dbReference>
<feature type="binding site" evidence="13">
    <location>
        <position position="329"/>
    </location>
    <ligand>
        <name>Mg(2+)</name>
        <dbReference type="ChEBI" id="CHEBI:18420"/>
        <label>1</label>
    </ligand>
</feature>
<dbReference type="PROSITE" id="PS00844">
    <property type="entry name" value="DALA_DALA_LIGASE_2"/>
    <property type="match status" value="1"/>
</dbReference>
<comment type="subcellular location">
    <subcellularLocation>
        <location evidence="12">Cytoplasm</location>
    </subcellularLocation>
</comment>
<dbReference type="SUPFAM" id="SSF56059">
    <property type="entry name" value="Glutathione synthetase ATP-binding domain-like"/>
    <property type="match status" value="1"/>
</dbReference>
<dbReference type="EMBL" id="PFAK01000007">
    <property type="protein sequence ID" value="PIR96550.1"/>
    <property type="molecule type" value="Genomic_DNA"/>
</dbReference>
<evidence type="ECO:0000313" key="17">
    <source>
        <dbReference type="Proteomes" id="UP000230922"/>
    </source>
</evidence>
<dbReference type="GO" id="GO:0009252">
    <property type="term" value="P:peptidoglycan biosynthetic process"/>
    <property type="evidence" value="ECO:0007669"/>
    <property type="project" value="UniProtKB-UniRule"/>
</dbReference>
<keyword evidence="4 13" id="KW-0479">Metal-binding</keyword>
<proteinExistence type="inferred from homology"/>
<comment type="function">
    <text evidence="12">Cell wall formation.</text>
</comment>
<keyword evidence="8 12" id="KW-0133">Cell shape</keyword>
<dbReference type="PROSITE" id="PS00843">
    <property type="entry name" value="DALA_DALA_LIGASE_1"/>
    <property type="match status" value="1"/>
</dbReference>
<dbReference type="InterPro" id="IPR011761">
    <property type="entry name" value="ATP-grasp"/>
</dbReference>
<dbReference type="GO" id="GO:0008360">
    <property type="term" value="P:regulation of cell shape"/>
    <property type="evidence" value="ECO:0007669"/>
    <property type="project" value="UniProtKB-KW"/>
</dbReference>
<dbReference type="GO" id="GO:0005524">
    <property type="term" value="F:ATP binding"/>
    <property type="evidence" value="ECO:0007669"/>
    <property type="project" value="UniProtKB-UniRule"/>
</dbReference>
<dbReference type="InterPro" id="IPR013815">
    <property type="entry name" value="ATP_grasp_subdomain_1"/>
</dbReference>
<keyword evidence="5 14" id="KW-0547">Nucleotide-binding</keyword>
<evidence type="ECO:0000256" key="4">
    <source>
        <dbReference type="ARBA" id="ARBA00022723"/>
    </source>
</evidence>
<dbReference type="InterPro" id="IPR011095">
    <property type="entry name" value="Dala_Dala_lig_C"/>
</dbReference>
<organism evidence="16 17">
    <name type="scientific">Candidatus Doudnabacteria bacterium CG10_big_fil_rev_8_21_14_0_10_42_18</name>
    <dbReference type="NCBI Taxonomy" id="1974552"/>
    <lineage>
        <taxon>Bacteria</taxon>
        <taxon>Candidatus Doudnaibacteriota</taxon>
    </lineage>
</organism>
<dbReference type="GO" id="GO:0071555">
    <property type="term" value="P:cell wall organization"/>
    <property type="evidence" value="ECO:0007669"/>
    <property type="project" value="UniProtKB-KW"/>
</dbReference>
<evidence type="ECO:0000256" key="13">
    <source>
        <dbReference type="PIRSR" id="PIRSR039102-3"/>
    </source>
</evidence>
<dbReference type="InterPro" id="IPR000291">
    <property type="entry name" value="D-Ala_lig_Van_CS"/>
</dbReference>
<evidence type="ECO:0000256" key="2">
    <source>
        <dbReference type="ARBA" id="ARBA00010871"/>
    </source>
</evidence>
<name>A0A2H0VE37_9BACT</name>
<comment type="caution">
    <text evidence="16">The sequence shown here is derived from an EMBL/GenBank/DDBJ whole genome shotgun (WGS) entry which is preliminary data.</text>
</comment>
<evidence type="ECO:0000256" key="12">
    <source>
        <dbReference type="HAMAP-Rule" id="MF_00047"/>
    </source>
</evidence>
<comment type="cofactor">
    <cofactor evidence="13">
        <name>Mg(2+)</name>
        <dbReference type="ChEBI" id="CHEBI:18420"/>
    </cofactor>
    <cofactor evidence="13">
        <name>Mn(2+)</name>
        <dbReference type="ChEBI" id="CHEBI:29035"/>
    </cofactor>
    <text evidence="13">Binds 2 magnesium or manganese ions per subunit.</text>
</comment>
<keyword evidence="9 12" id="KW-0573">Peptidoglycan synthesis</keyword>
<keyword evidence="11 12" id="KW-0961">Cell wall biogenesis/degradation</keyword>
<reference evidence="17" key="1">
    <citation type="submission" date="2017-09" db="EMBL/GenBank/DDBJ databases">
        <title>Depth-based differentiation of microbial function through sediment-hosted aquifers and enrichment of novel symbionts in the deep terrestrial subsurface.</title>
        <authorList>
            <person name="Probst A.J."/>
            <person name="Ladd B."/>
            <person name="Jarett J.K."/>
            <person name="Geller-Mcgrath D.E."/>
            <person name="Sieber C.M.K."/>
            <person name="Emerson J.B."/>
            <person name="Anantharaman K."/>
            <person name="Thomas B.C."/>
            <person name="Malmstrom R."/>
            <person name="Stieglmeier M."/>
            <person name="Klingl A."/>
            <person name="Woyke T."/>
            <person name="Ryan C.M."/>
            <person name="Banfield J.F."/>
        </authorList>
    </citation>
    <scope>NUCLEOTIDE SEQUENCE [LARGE SCALE GENOMIC DNA]</scope>
</reference>
<dbReference type="EC" id="6.3.2.4" evidence="12"/>
<dbReference type="GO" id="GO:0008716">
    <property type="term" value="F:D-alanine-D-alanine ligase activity"/>
    <property type="evidence" value="ECO:0007669"/>
    <property type="project" value="UniProtKB-UniRule"/>
</dbReference>
<dbReference type="PROSITE" id="PS50975">
    <property type="entry name" value="ATP_GRASP"/>
    <property type="match status" value="1"/>
</dbReference>
<comment type="catalytic activity">
    <reaction evidence="12">
        <text>2 D-alanine + ATP = D-alanyl-D-alanine + ADP + phosphate + H(+)</text>
        <dbReference type="Rhea" id="RHEA:11224"/>
        <dbReference type="ChEBI" id="CHEBI:15378"/>
        <dbReference type="ChEBI" id="CHEBI:30616"/>
        <dbReference type="ChEBI" id="CHEBI:43474"/>
        <dbReference type="ChEBI" id="CHEBI:57416"/>
        <dbReference type="ChEBI" id="CHEBI:57822"/>
        <dbReference type="ChEBI" id="CHEBI:456216"/>
        <dbReference type="EC" id="6.3.2.4"/>
    </reaction>
</comment>
<feature type="binding site" evidence="13">
    <location>
        <position position="331"/>
    </location>
    <ligand>
        <name>Mg(2+)</name>
        <dbReference type="ChEBI" id="CHEBI:18420"/>
        <label>2</label>
    </ligand>
</feature>
<keyword evidence="12" id="KW-0963">Cytoplasm</keyword>
<dbReference type="Gene3D" id="3.30.1490.20">
    <property type="entry name" value="ATP-grasp fold, A domain"/>
    <property type="match status" value="1"/>
</dbReference>
<keyword evidence="7 13" id="KW-0460">Magnesium</keyword>
<evidence type="ECO:0000256" key="6">
    <source>
        <dbReference type="ARBA" id="ARBA00022840"/>
    </source>
</evidence>
<keyword evidence="10 13" id="KW-0464">Manganese</keyword>
<evidence type="ECO:0000256" key="11">
    <source>
        <dbReference type="ARBA" id="ARBA00023316"/>
    </source>
</evidence>
<evidence type="ECO:0000313" key="16">
    <source>
        <dbReference type="EMBL" id="PIR96550.1"/>
    </source>
</evidence>
<evidence type="ECO:0000256" key="1">
    <source>
        <dbReference type="ARBA" id="ARBA00001936"/>
    </source>
</evidence>
<evidence type="ECO:0000256" key="5">
    <source>
        <dbReference type="ARBA" id="ARBA00022741"/>
    </source>
</evidence>
<accession>A0A2H0VE37</accession>
<evidence type="ECO:0000256" key="10">
    <source>
        <dbReference type="ARBA" id="ARBA00023211"/>
    </source>
</evidence>
<dbReference type="NCBIfam" id="NF002528">
    <property type="entry name" value="PRK01966.1-4"/>
    <property type="match status" value="1"/>
</dbReference>
<evidence type="ECO:0000256" key="3">
    <source>
        <dbReference type="ARBA" id="ARBA00022598"/>
    </source>
</evidence>
<dbReference type="PANTHER" id="PTHR23132">
    <property type="entry name" value="D-ALANINE--D-ALANINE LIGASE"/>
    <property type="match status" value="1"/>
</dbReference>
<dbReference type="PIRSF" id="PIRSF039102">
    <property type="entry name" value="Ddl/VanB"/>
    <property type="match status" value="1"/>
</dbReference>
<evidence type="ECO:0000256" key="9">
    <source>
        <dbReference type="ARBA" id="ARBA00022984"/>
    </source>
</evidence>
<feature type="binding site" evidence="13">
    <location>
        <position position="329"/>
    </location>
    <ligand>
        <name>Mg(2+)</name>
        <dbReference type="ChEBI" id="CHEBI:18420"/>
        <label>2</label>
    </ligand>
</feature>
<comment type="pathway">
    <text evidence="12">Cell wall biogenesis; peptidoglycan biosynthesis.</text>
</comment>
<evidence type="ECO:0000256" key="8">
    <source>
        <dbReference type="ARBA" id="ARBA00022960"/>
    </source>
</evidence>
<dbReference type="Proteomes" id="UP000230922">
    <property type="component" value="Unassembled WGS sequence"/>
</dbReference>
<keyword evidence="3 12" id="KW-0436">Ligase</keyword>
<dbReference type="InterPro" id="IPR016185">
    <property type="entry name" value="PreATP-grasp_dom_sf"/>
</dbReference>
<keyword evidence="6 14" id="KW-0067">ATP-binding</keyword>
<dbReference type="PANTHER" id="PTHR23132:SF25">
    <property type="entry name" value="D-ALANINE--D-ALANINE LIGASE A"/>
    <property type="match status" value="1"/>
</dbReference>
<dbReference type="NCBIfam" id="TIGR01205">
    <property type="entry name" value="D_ala_D_alaTIGR"/>
    <property type="match status" value="1"/>
</dbReference>
<dbReference type="Gene3D" id="3.30.470.20">
    <property type="entry name" value="ATP-grasp fold, B domain"/>
    <property type="match status" value="1"/>
</dbReference>
<dbReference type="AlphaFoldDB" id="A0A2H0VE37"/>
<dbReference type="InterPro" id="IPR011127">
    <property type="entry name" value="Dala_Dala_lig_N"/>
</dbReference>
<gene>
    <name evidence="12" type="primary">ddl</name>
    <name evidence="16" type="ORF">COT92_00565</name>
</gene>
<feature type="binding site" evidence="13">
    <location>
        <position position="315"/>
    </location>
    <ligand>
        <name>Mg(2+)</name>
        <dbReference type="ChEBI" id="CHEBI:18420"/>
        <label>1</label>
    </ligand>
</feature>
<dbReference type="SUPFAM" id="SSF52440">
    <property type="entry name" value="PreATP-grasp domain"/>
    <property type="match status" value="1"/>
</dbReference>
<dbReference type="UniPathway" id="UPA00219"/>
<comment type="cofactor">
    <cofactor evidence="1">
        <name>Mn(2+)</name>
        <dbReference type="ChEBI" id="CHEBI:29035"/>
    </cofactor>
</comment>
<dbReference type="Gene3D" id="3.40.50.20">
    <property type="match status" value="1"/>
</dbReference>
<dbReference type="Pfam" id="PF01820">
    <property type="entry name" value="Dala_Dala_lig_N"/>
    <property type="match status" value="1"/>
</dbReference>
<protein>
    <recommendedName>
        <fullName evidence="12">D-alanine--D-alanine ligase</fullName>
        <ecNumber evidence="12">6.3.2.4</ecNumber>
    </recommendedName>
    <alternativeName>
        <fullName evidence="12">D-Ala-D-Ala ligase</fullName>
    </alternativeName>
    <alternativeName>
        <fullName evidence="12">D-alanylalanine synthetase</fullName>
    </alternativeName>
</protein>